<feature type="binding site" evidence="3">
    <location>
        <position position="140"/>
    </location>
    <ligand>
        <name>Zn(2+)</name>
        <dbReference type="ChEBI" id="CHEBI:29105"/>
        <note>catalytic</note>
    </ligand>
</feature>
<dbReference type="PANTHER" id="PTHR10127">
    <property type="entry name" value="DISCOIDIN, CUB, EGF, LAMININ , AND ZINC METALLOPROTEASE DOMAIN CONTAINING"/>
    <property type="match status" value="1"/>
</dbReference>
<reference evidence="6 7" key="1">
    <citation type="submission" date="2021-06" db="EMBL/GenBank/DDBJ databases">
        <title>Caerostris extrusa draft genome.</title>
        <authorList>
            <person name="Kono N."/>
            <person name="Arakawa K."/>
        </authorList>
    </citation>
    <scope>NUCLEOTIDE SEQUENCE [LARGE SCALE GENOMIC DNA]</scope>
</reference>
<keyword evidence="3 4" id="KW-0482">Metalloprotease</keyword>
<dbReference type="InterPro" id="IPR001506">
    <property type="entry name" value="Peptidase_M12A"/>
</dbReference>
<keyword evidence="3 4" id="KW-0378">Hydrolase</keyword>
<dbReference type="EC" id="3.4.24.-" evidence="4"/>
<dbReference type="SMART" id="SM00235">
    <property type="entry name" value="ZnMc"/>
    <property type="match status" value="1"/>
</dbReference>
<dbReference type="GO" id="GO:0008270">
    <property type="term" value="F:zinc ion binding"/>
    <property type="evidence" value="ECO:0007669"/>
    <property type="project" value="UniProtKB-UniRule"/>
</dbReference>
<feature type="binding site" evidence="3">
    <location>
        <position position="134"/>
    </location>
    <ligand>
        <name>Zn(2+)</name>
        <dbReference type="ChEBI" id="CHEBI:29105"/>
        <note>catalytic</note>
    </ligand>
</feature>
<feature type="chain" id="PRO_5043100821" description="Metalloendopeptidase" evidence="4">
    <location>
        <begin position="17"/>
        <end position="236"/>
    </location>
</feature>
<dbReference type="Pfam" id="PF01400">
    <property type="entry name" value="Astacin"/>
    <property type="match status" value="1"/>
</dbReference>
<keyword evidence="7" id="KW-1185">Reference proteome</keyword>
<feature type="binding site" evidence="3">
    <location>
        <position position="130"/>
    </location>
    <ligand>
        <name>Zn(2+)</name>
        <dbReference type="ChEBI" id="CHEBI:29105"/>
        <note>catalytic</note>
    </ligand>
</feature>
<keyword evidence="3 4" id="KW-0645">Protease</keyword>
<dbReference type="AlphaFoldDB" id="A0AAV4STE6"/>
<dbReference type="GO" id="GO:0004222">
    <property type="term" value="F:metalloendopeptidase activity"/>
    <property type="evidence" value="ECO:0007669"/>
    <property type="project" value="UniProtKB-UniRule"/>
</dbReference>
<dbReference type="PANTHER" id="PTHR10127:SF883">
    <property type="entry name" value="ZINC METALLOPROTEINASE NAS-8"/>
    <property type="match status" value="1"/>
</dbReference>
<comment type="caution">
    <text evidence="6">The sequence shown here is derived from an EMBL/GenBank/DDBJ whole genome shotgun (WGS) entry which is preliminary data.</text>
</comment>
<dbReference type="GO" id="GO:0006508">
    <property type="term" value="P:proteolysis"/>
    <property type="evidence" value="ECO:0007669"/>
    <property type="project" value="UniProtKB-KW"/>
</dbReference>
<feature type="signal peptide" evidence="4">
    <location>
        <begin position="1"/>
        <end position="16"/>
    </location>
</feature>
<dbReference type="InterPro" id="IPR034035">
    <property type="entry name" value="Astacin-like_dom"/>
</dbReference>
<evidence type="ECO:0000256" key="4">
    <source>
        <dbReference type="RuleBase" id="RU361183"/>
    </source>
</evidence>
<dbReference type="Gene3D" id="3.40.390.10">
    <property type="entry name" value="Collagenase (Catalytic Domain)"/>
    <property type="match status" value="1"/>
</dbReference>
<dbReference type="InterPro" id="IPR024079">
    <property type="entry name" value="MetalloPept_cat_dom_sf"/>
</dbReference>
<proteinExistence type="predicted"/>
<dbReference type="InterPro" id="IPR006026">
    <property type="entry name" value="Peptidase_Metallo"/>
</dbReference>
<dbReference type="EMBL" id="BPLR01010020">
    <property type="protein sequence ID" value="GIY36206.1"/>
    <property type="molecule type" value="Genomic_DNA"/>
</dbReference>
<evidence type="ECO:0000313" key="6">
    <source>
        <dbReference type="EMBL" id="GIY36206.1"/>
    </source>
</evidence>
<dbReference type="Proteomes" id="UP001054945">
    <property type="component" value="Unassembled WGS sequence"/>
</dbReference>
<comment type="cofactor">
    <cofactor evidence="3 4">
        <name>Zn(2+)</name>
        <dbReference type="ChEBI" id="CHEBI:29105"/>
    </cofactor>
    <text evidence="3 4">Binds 1 zinc ion per subunit.</text>
</comment>
<gene>
    <name evidence="6" type="ORF">CEXT_486521</name>
</gene>
<comment type="subunit">
    <text evidence="1">Monomer.</text>
</comment>
<feature type="domain" description="Peptidase M12A" evidence="5">
    <location>
        <begin position="11"/>
        <end position="235"/>
    </location>
</feature>
<comment type="caution">
    <text evidence="3">Lacks conserved residue(s) required for the propagation of feature annotation.</text>
</comment>
<feature type="active site" evidence="3">
    <location>
        <position position="131"/>
    </location>
</feature>
<evidence type="ECO:0000256" key="1">
    <source>
        <dbReference type="ARBA" id="ARBA00011245"/>
    </source>
</evidence>
<sequence length="236" mass="27177">MLWKIFLATFSFLVSPFRAPTEIPYVATPTGPQNWNEALKAMEALHGPGDDMRFGPDQPSWKKMVEPVFKKAAAQYAKNTCIRFVERTTQTAYVFVINDMGKCYSYLGRQGKRQTMSLGDGCLFTGTVVHEMGHALSFCHEHQRSDRDKYLNVYEKNVIQGERHNFYKYNASEEAFRQKYDYASIMHYGEYAFSKIPGSLKTMEAKNGTPLKEPFDRPGLNQNDIDMINKLYKCKI</sequence>
<dbReference type="PRINTS" id="PR00480">
    <property type="entry name" value="ASTACIN"/>
</dbReference>
<dbReference type="SUPFAM" id="SSF55486">
    <property type="entry name" value="Metalloproteases ('zincins'), catalytic domain"/>
    <property type="match status" value="1"/>
</dbReference>
<evidence type="ECO:0000259" key="5">
    <source>
        <dbReference type="PROSITE" id="PS51864"/>
    </source>
</evidence>
<accession>A0AAV4STE6</accession>
<evidence type="ECO:0000256" key="2">
    <source>
        <dbReference type="ARBA" id="ARBA00025529"/>
    </source>
</evidence>
<keyword evidence="3 4" id="KW-0862">Zinc</keyword>
<evidence type="ECO:0000256" key="3">
    <source>
        <dbReference type="PROSITE-ProRule" id="PRU01211"/>
    </source>
</evidence>
<evidence type="ECO:0000313" key="7">
    <source>
        <dbReference type="Proteomes" id="UP001054945"/>
    </source>
</evidence>
<keyword evidence="4" id="KW-0732">Signal</keyword>
<protein>
    <recommendedName>
        <fullName evidence="4">Metalloendopeptidase</fullName>
        <ecNumber evidence="4">3.4.24.-</ecNumber>
    </recommendedName>
</protein>
<dbReference type="CDD" id="cd04280">
    <property type="entry name" value="ZnMc_astacin_like"/>
    <property type="match status" value="1"/>
</dbReference>
<keyword evidence="3 4" id="KW-0479">Metal-binding</keyword>
<name>A0AAV4STE6_CAEEX</name>
<dbReference type="PROSITE" id="PS51864">
    <property type="entry name" value="ASTACIN"/>
    <property type="match status" value="1"/>
</dbReference>
<organism evidence="6 7">
    <name type="scientific">Caerostris extrusa</name>
    <name type="common">Bark spider</name>
    <name type="synonym">Caerostris bankana</name>
    <dbReference type="NCBI Taxonomy" id="172846"/>
    <lineage>
        <taxon>Eukaryota</taxon>
        <taxon>Metazoa</taxon>
        <taxon>Ecdysozoa</taxon>
        <taxon>Arthropoda</taxon>
        <taxon>Chelicerata</taxon>
        <taxon>Arachnida</taxon>
        <taxon>Araneae</taxon>
        <taxon>Araneomorphae</taxon>
        <taxon>Entelegynae</taxon>
        <taxon>Araneoidea</taxon>
        <taxon>Araneidae</taxon>
        <taxon>Caerostris</taxon>
    </lineage>
</organism>
<comment type="function">
    <text evidence="2">Zinc metalloprotease. Provoques deadhesion of endothelial cells from cell cultures, and also degradation of fibronectin, fibrinogen and gelatin in vitro. Its role in the venom is not fully understood but it might act as a spreading factor that facilitates diffusion of other venom toxins. Alternatively, it might be involved in the proteolytic processing of other venom toxins or it might play a role in extra-oral digestion of prey.</text>
</comment>